<feature type="region of interest" description="Disordered" evidence="1">
    <location>
        <begin position="54"/>
        <end position="73"/>
    </location>
</feature>
<feature type="non-terminal residue" evidence="2">
    <location>
        <position position="1"/>
    </location>
</feature>
<dbReference type="EMBL" id="HACG01016765">
    <property type="protein sequence ID" value="CEK63630.1"/>
    <property type="molecule type" value="Transcribed_RNA"/>
</dbReference>
<sequence length="73" mass="8063">TVAKNATKKPNEKLREIKKITEAAKLFNNPYAQEVGLTVENKLIAVNGFKLAEPKREEIPGSSRGHGKPLSTY</sequence>
<dbReference type="AlphaFoldDB" id="A0A0B6Z7E1"/>
<feature type="non-terminal residue" evidence="2">
    <location>
        <position position="73"/>
    </location>
</feature>
<evidence type="ECO:0000256" key="1">
    <source>
        <dbReference type="SAM" id="MobiDB-lite"/>
    </source>
</evidence>
<protein>
    <submittedName>
        <fullName evidence="2">Uncharacterized protein</fullName>
    </submittedName>
</protein>
<gene>
    <name evidence="2" type="primary">ORF48939</name>
</gene>
<name>A0A0B6Z7E1_9EUPU</name>
<proteinExistence type="predicted"/>
<organism evidence="2">
    <name type="scientific">Arion vulgaris</name>
    <dbReference type="NCBI Taxonomy" id="1028688"/>
    <lineage>
        <taxon>Eukaryota</taxon>
        <taxon>Metazoa</taxon>
        <taxon>Spiralia</taxon>
        <taxon>Lophotrochozoa</taxon>
        <taxon>Mollusca</taxon>
        <taxon>Gastropoda</taxon>
        <taxon>Heterobranchia</taxon>
        <taxon>Euthyneura</taxon>
        <taxon>Panpulmonata</taxon>
        <taxon>Eupulmonata</taxon>
        <taxon>Stylommatophora</taxon>
        <taxon>Helicina</taxon>
        <taxon>Arionoidea</taxon>
        <taxon>Arionidae</taxon>
        <taxon>Arion</taxon>
    </lineage>
</organism>
<evidence type="ECO:0000313" key="2">
    <source>
        <dbReference type="EMBL" id="CEK63630.1"/>
    </source>
</evidence>
<reference evidence="2" key="1">
    <citation type="submission" date="2014-12" db="EMBL/GenBank/DDBJ databases">
        <title>Insight into the proteome of Arion vulgaris.</title>
        <authorList>
            <person name="Aradska J."/>
            <person name="Bulat T."/>
            <person name="Smidak R."/>
            <person name="Sarate P."/>
            <person name="Gangsoo J."/>
            <person name="Sialana F."/>
            <person name="Bilban M."/>
            <person name="Lubec G."/>
        </authorList>
    </citation>
    <scope>NUCLEOTIDE SEQUENCE</scope>
    <source>
        <tissue evidence="2">Skin</tissue>
    </source>
</reference>
<accession>A0A0B6Z7E1</accession>